<keyword evidence="3" id="KW-1185">Reference proteome</keyword>
<dbReference type="SUPFAM" id="SSF143100">
    <property type="entry name" value="TTHA1013/TTHA0281-like"/>
    <property type="match status" value="1"/>
</dbReference>
<evidence type="ECO:0000313" key="2">
    <source>
        <dbReference type="EMBL" id="TKI08690.1"/>
    </source>
</evidence>
<dbReference type="Proteomes" id="UP000305202">
    <property type="component" value="Unassembled WGS sequence"/>
</dbReference>
<dbReference type="InterPro" id="IPR035069">
    <property type="entry name" value="TTHA1013/TTHA0281-like"/>
</dbReference>
<dbReference type="Gene3D" id="1.10.1220.10">
    <property type="entry name" value="Met repressor-like"/>
    <property type="match status" value="1"/>
</dbReference>
<evidence type="ECO:0000259" key="1">
    <source>
        <dbReference type="Pfam" id="PF15919"/>
    </source>
</evidence>
<dbReference type="RefSeq" id="WP_136987983.1">
    <property type="nucleotide sequence ID" value="NZ_SZPQ01000001.1"/>
</dbReference>
<comment type="caution">
    <text evidence="2">The sequence shown here is derived from an EMBL/GenBank/DDBJ whole genome shotgun (WGS) entry which is preliminary data.</text>
</comment>
<dbReference type="CDD" id="cd22231">
    <property type="entry name" value="RHH_NikR_HicB-like"/>
    <property type="match status" value="1"/>
</dbReference>
<dbReference type="InterPro" id="IPR031807">
    <property type="entry name" value="HicB-like"/>
</dbReference>
<dbReference type="InterPro" id="IPR013321">
    <property type="entry name" value="Arc_rbn_hlx_hlx"/>
</dbReference>
<name>A0ABY2SR48_9HYPH</name>
<feature type="domain" description="HicB-like antitoxin of toxin-antitoxin system" evidence="1">
    <location>
        <begin position="3"/>
        <end position="129"/>
    </location>
</feature>
<gene>
    <name evidence="2" type="ORF">FCN80_01160</name>
</gene>
<dbReference type="EMBL" id="SZPQ01000001">
    <property type="protein sequence ID" value="TKI08690.1"/>
    <property type="molecule type" value="Genomic_DNA"/>
</dbReference>
<dbReference type="Pfam" id="PF15919">
    <property type="entry name" value="HicB_lk_antitox"/>
    <property type="match status" value="1"/>
</dbReference>
<dbReference type="Gene3D" id="3.30.160.250">
    <property type="match status" value="1"/>
</dbReference>
<organism evidence="2 3">
    <name type="scientific">Martelella alba</name>
    <dbReference type="NCBI Taxonomy" id="2590451"/>
    <lineage>
        <taxon>Bacteria</taxon>
        <taxon>Pseudomonadati</taxon>
        <taxon>Pseudomonadota</taxon>
        <taxon>Alphaproteobacteria</taxon>
        <taxon>Hyphomicrobiales</taxon>
        <taxon>Aurantimonadaceae</taxon>
        <taxon>Martelella</taxon>
    </lineage>
</organism>
<protein>
    <submittedName>
        <fullName evidence="2">HicB family protein</fullName>
    </submittedName>
</protein>
<accession>A0ABY2SR48</accession>
<proteinExistence type="predicted"/>
<reference evidence="2 3" key="1">
    <citation type="submission" date="2019-04" db="EMBL/GenBank/DDBJ databases">
        <authorList>
            <person name="Li M."/>
            <person name="Gao C."/>
        </authorList>
    </citation>
    <scope>NUCLEOTIDE SEQUENCE [LARGE SCALE GENOMIC DNA]</scope>
    <source>
        <strain evidence="2 3">BGMRC 2031</strain>
    </source>
</reference>
<evidence type="ECO:0000313" key="3">
    <source>
        <dbReference type="Proteomes" id="UP000305202"/>
    </source>
</evidence>
<sequence>MIYPVFIFGTASGEYDGYFPDIPGCFFAGDTLEDAVRDAEKAFSVHAEALTERGEHVPAPADPSAYIHDERLAEDDGFLGFVELDPTKYETKAVKFNLTMPGNLITAIDRYIKTNGHYKNRSAFLADLARKEIARG</sequence>